<evidence type="ECO:0000313" key="1">
    <source>
        <dbReference type="EMBL" id="EEB10428.1"/>
    </source>
</evidence>
<dbReference type="InParanoid" id="E0VAM2"/>
<dbReference type="HOGENOM" id="CLU_1671434_0_0_1"/>
<dbReference type="CTD" id="8232557"/>
<dbReference type="EMBL" id="DS235012">
    <property type="protein sequence ID" value="EEB10428.1"/>
    <property type="molecule type" value="Genomic_DNA"/>
</dbReference>
<evidence type="ECO:0000313" key="2">
    <source>
        <dbReference type="EnsemblMetazoa" id="PHUM041010-PA"/>
    </source>
</evidence>
<reference evidence="1" key="2">
    <citation type="submission" date="2007-04" db="EMBL/GenBank/DDBJ databases">
        <title>The genome of the human body louse.</title>
        <authorList>
            <consortium name="The Human Body Louse Genome Consortium"/>
            <person name="Kirkness E."/>
            <person name="Walenz B."/>
            <person name="Hass B."/>
            <person name="Bruggner R."/>
            <person name="Strausberg R."/>
        </authorList>
    </citation>
    <scope>NUCLEOTIDE SEQUENCE</scope>
    <source>
        <strain evidence="1">USDA</strain>
    </source>
</reference>
<dbReference type="Proteomes" id="UP000009046">
    <property type="component" value="Unassembled WGS sequence"/>
</dbReference>
<dbReference type="eggNOG" id="ENOG502TBAX">
    <property type="taxonomic scope" value="Eukaryota"/>
</dbReference>
<protein>
    <submittedName>
        <fullName evidence="1 2">Uncharacterized protein</fullName>
    </submittedName>
</protein>
<dbReference type="OMA" id="HWEMLAT"/>
<reference evidence="2" key="3">
    <citation type="submission" date="2021-02" db="UniProtKB">
        <authorList>
            <consortium name="EnsemblMetazoa"/>
        </authorList>
    </citation>
    <scope>IDENTIFICATION</scope>
    <source>
        <strain evidence="2">USDA</strain>
    </source>
</reference>
<dbReference type="OrthoDB" id="8185397at2759"/>
<dbReference type="EMBL" id="AAZO01000482">
    <property type="status" value="NOT_ANNOTATED_CDS"/>
    <property type="molecule type" value="Genomic_DNA"/>
</dbReference>
<dbReference type="AlphaFoldDB" id="E0VAM2"/>
<organism>
    <name type="scientific">Pediculus humanus subsp. corporis</name>
    <name type="common">Body louse</name>
    <dbReference type="NCBI Taxonomy" id="121224"/>
    <lineage>
        <taxon>Eukaryota</taxon>
        <taxon>Metazoa</taxon>
        <taxon>Ecdysozoa</taxon>
        <taxon>Arthropoda</taxon>
        <taxon>Hexapoda</taxon>
        <taxon>Insecta</taxon>
        <taxon>Pterygota</taxon>
        <taxon>Neoptera</taxon>
        <taxon>Paraneoptera</taxon>
        <taxon>Psocodea</taxon>
        <taxon>Troctomorpha</taxon>
        <taxon>Phthiraptera</taxon>
        <taxon>Anoplura</taxon>
        <taxon>Pediculidae</taxon>
        <taxon>Pediculus</taxon>
    </lineage>
</organism>
<dbReference type="KEGG" id="phu:Phum_PHUM041010"/>
<name>E0VAM2_PEDHC</name>
<dbReference type="RefSeq" id="XP_002423166.1">
    <property type="nucleotide sequence ID" value="XM_002423121.1"/>
</dbReference>
<proteinExistence type="predicted"/>
<reference evidence="1" key="1">
    <citation type="submission" date="2007-04" db="EMBL/GenBank/DDBJ databases">
        <title>Annotation of Pediculus humanus corporis strain USDA.</title>
        <authorList>
            <person name="Kirkness E."/>
            <person name="Hannick L."/>
            <person name="Hass B."/>
            <person name="Bruggner R."/>
            <person name="Lawson D."/>
            <person name="Bidwell S."/>
            <person name="Joardar V."/>
            <person name="Caler E."/>
            <person name="Walenz B."/>
            <person name="Inman J."/>
            <person name="Schobel S."/>
            <person name="Galinsky K."/>
            <person name="Amedeo P."/>
            <person name="Strausberg R."/>
        </authorList>
    </citation>
    <scope>NUCLEOTIDE SEQUENCE</scope>
    <source>
        <strain evidence="1">USDA</strain>
    </source>
</reference>
<sequence length="158" mass="18092">MIIDLSDTRIARREFERKIIEEGTAVWKNKRKRENLLAEEEKKQHWEMLATYNPWGKPGNGAPMPGALRKTKWTIQTPNDEINPHSVTTLGRPGHGAPLRTSTGQLQPYVKSDPLIRFQMHDLARGAVENDLRYKSTPCDKENYRKELGTPCLLSSLL</sequence>
<gene>
    <name evidence="2" type="primary">8232557</name>
    <name evidence="1" type="ORF">Phum_PHUM041010</name>
</gene>
<evidence type="ECO:0000313" key="3">
    <source>
        <dbReference type="Proteomes" id="UP000009046"/>
    </source>
</evidence>
<dbReference type="GeneID" id="8232557"/>
<dbReference type="VEuPathDB" id="VectorBase:PHUM041010"/>
<dbReference type="EnsemblMetazoa" id="PHUM041010-RA">
    <property type="protein sequence ID" value="PHUM041010-PA"/>
    <property type="gene ID" value="PHUM041010"/>
</dbReference>
<accession>E0VAM2</accession>
<keyword evidence="3" id="KW-1185">Reference proteome</keyword>